<dbReference type="Proteomes" id="UP000193623">
    <property type="component" value="Unassembled WGS sequence"/>
</dbReference>
<dbReference type="Pfam" id="PF01553">
    <property type="entry name" value="Acyltransferase"/>
    <property type="match status" value="1"/>
</dbReference>
<accession>A0A1Y5RFI4</accession>
<evidence type="ECO:0000259" key="1">
    <source>
        <dbReference type="Pfam" id="PF01553"/>
    </source>
</evidence>
<gene>
    <name evidence="2" type="ORF">PSJ8397_00412</name>
</gene>
<dbReference type="InterPro" id="IPR002123">
    <property type="entry name" value="Plipid/glycerol_acylTrfase"/>
</dbReference>
<protein>
    <submittedName>
        <fullName evidence="2">2-acyl-glycerophospho-ethanolamine acyltransferase</fullName>
    </submittedName>
</protein>
<sequence>MKRFIDKTAGRWTRHLFFILVRSYYALFYNVSVSGKHLLGAQPGTLILATHVSRHDGPLIAAMLYSTARVRPTVHWDEYHNKAQWFPMYVSGAIPMSSPKTWDPTRRKARKQFTLDVIGKVLRNDNSVLLFPAGHIRRQPEEIIAPALSGARDIIAAHPDQPVMLLHIDGLGPFQNATYDKFWSFIGRQKGRRHVQITLTPVTDLDPSQDLATFNADLERRLNAV</sequence>
<dbReference type="AlphaFoldDB" id="A0A1Y5RFI4"/>
<dbReference type="RefSeq" id="WP_143515321.1">
    <property type="nucleotide sequence ID" value="NZ_FWFT01000001.1"/>
</dbReference>
<keyword evidence="2" id="KW-0808">Transferase</keyword>
<dbReference type="EMBL" id="FWFT01000001">
    <property type="protein sequence ID" value="SLN16347.1"/>
    <property type="molecule type" value="Genomic_DNA"/>
</dbReference>
<dbReference type="GO" id="GO:0016746">
    <property type="term" value="F:acyltransferase activity"/>
    <property type="evidence" value="ECO:0007669"/>
    <property type="project" value="UniProtKB-KW"/>
</dbReference>
<dbReference type="OrthoDB" id="7826143at2"/>
<keyword evidence="3" id="KW-1185">Reference proteome</keyword>
<feature type="domain" description="Phospholipid/glycerol acyltransferase" evidence="1">
    <location>
        <begin position="31"/>
        <end position="157"/>
    </location>
</feature>
<reference evidence="2 3" key="1">
    <citation type="submission" date="2017-03" db="EMBL/GenBank/DDBJ databases">
        <authorList>
            <person name="Afonso C.L."/>
            <person name="Miller P.J."/>
            <person name="Scott M.A."/>
            <person name="Spackman E."/>
            <person name="Goraichik I."/>
            <person name="Dimitrov K.M."/>
            <person name="Suarez D.L."/>
            <person name="Swayne D.E."/>
        </authorList>
    </citation>
    <scope>NUCLEOTIDE SEQUENCE [LARGE SCALE GENOMIC DNA]</scope>
    <source>
        <strain evidence="2 3">CECT 8397</strain>
    </source>
</reference>
<keyword evidence="2" id="KW-0012">Acyltransferase</keyword>
<dbReference type="SUPFAM" id="SSF69593">
    <property type="entry name" value="Glycerol-3-phosphate (1)-acyltransferase"/>
    <property type="match status" value="1"/>
</dbReference>
<evidence type="ECO:0000313" key="3">
    <source>
        <dbReference type="Proteomes" id="UP000193623"/>
    </source>
</evidence>
<proteinExistence type="predicted"/>
<evidence type="ECO:0000313" key="2">
    <source>
        <dbReference type="EMBL" id="SLN16347.1"/>
    </source>
</evidence>
<organism evidence="2 3">
    <name type="scientific">Pseudooctadecabacter jejudonensis</name>
    <dbReference type="NCBI Taxonomy" id="1391910"/>
    <lineage>
        <taxon>Bacteria</taxon>
        <taxon>Pseudomonadati</taxon>
        <taxon>Pseudomonadota</taxon>
        <taxon>Alphaproteobacteria</taxon>
        <taxon>Rhodobacterales</taxon>
        <taxon>Paracoccaceae</taxon>
        <taxon>Pseudooctadecabacter</taxon>
    </lineage>
</organism>
<name>A0A1Y5RFI4_9RHOB</name>